<dbReference type="RefSeq" id="WP_204632629.1">
    <property type="nucleotide sequence ID" value="NZ_BSOC01000002.1"/>
</dbReference>
<sequence>MNHCTTTIILATAALVAIASTATHAANKVAHHQIKLSSNVAGCTTTATTELSIKVMNSGDQAQMEKFVDATVARGECAAILAGTVVTVGHGYEGDAPPDTMLTELIVPGRSTPLWVQFGSVAVDMIDAK</sequence>
<reference evidence="2" key="1">
    <citation type="submission" date="2020-10" db="EMBL/GenBank/DDBJ databases">
        <title>Phylogeny of dyella-like bacteria.</title>
        <authorList>
            <person name="Fu J."/>
        </authorList>
    </citation>
    <scope>NUCLEOTIDE SEQUENCE</scope>
    <source>
        <strain evidence="2">DHON07</strain>
    </source>
</reference>
<keyword evidence="3" id="KW-1185">Reference proteome</keyword>
<evidence type="ECO:0000313" key="2">
    <source>
        <dbReference type="EMBL" id="MBM7131092.1"/>
    </source>
</evidence>
<protein>
    <submittedName>
        <fullName evidence="2">Uncharacterized protein</fullName>
    </submittedName>
</protein>
<dbReference type="EMBL" id="JADIKF010000039">
    <property type="protein sequence ID" value="MBM7131092.1"/>
    <property type="molecule type" value="Genomic_DNA"/>
</dbReference>
<proteinExistence type="predicted"/>
<organism evidence="2 3">
    <name type="scientific">Dyella mobilis</name>
    <dbReference type="NCBI Taxonomy" id="1849582"/>
    <lineage>
        <taxon>Bacteria</taxon>
        <taxon>Pseudomonadati</taxon>
        <taxon>Pseudomonadota</taxon>
        <taxon>Gammaproteobacteria</taxon>
        <taxon>Lysobacterales</taxon>
        <taxon>Rhodanobacteraceae</taxon>
        <taxon>Dyella</taxon>
    </lineage>
</organism>
<evidence type="ECO:0000313" key="3">
    <source>
        <dbReference type="Proteomes" id="UP001430193"/>
    </source>
</evidence>
<feature type="signal peptide" evidence="1">
    <location>
        <begin position="1"/>
        <end position="25"/>
    </location>
</feature>
<comment type="caution">
    <text evidence="2">The sequence shown here is derived from an EMBL/GenBank/DDBJ whole genome shotgun (WGS) entry which is preliminary data.</text>
</comment>
<accession>A0ABS2KIV9</accession>
<feature type="chain" id="PRO_5045209747" evidence="1">
    <location>
        <begin position="26"/>
        <end position="129"/>
    </location>
</feature>
<keyword evidence="1" id="KW-0732">Signal</keyword>
<dbReference type="Proteomes" id="UP001430193">
    <property type="component" value="Unassembled WGS sequence"/>
</dbReference>
<name>A0ABS2KIV9_9GAMM</name>
<evidence type="ECO:0000256" key="1">
    <source>
        <dbReference type="SAM" id="SignalP"/>
    </source>
</evidence>
<gene>
    <name evidence="2" type="ORF">ISS99_16325</name>
</gene>